<gene>
    <name evidence="1" type="ORF">QBC47DRAFT_395852</name>
</gene>
<dbReference type="InterPro" id="IPR032710">
    <property type="entry name" value="NTF2-like_dom_sf"/>
</dbReference>
<sequence length="127" mass="14319">MSTKNPYSSKKTWAAALLHAFNGPDDEIEEAFLALYNKHTVFNINGETYSFEKFLVHVASVRNILANFKIESHCFLRDGNMFAEKHTLTATRKEDGMQVGAEGYVFGELDGGSRAIWVDEQARTLQL</sequence>
<name>A0AAJ0B0M5_9PEZI</name>
<evidence type="ECO:0000313" key="1">
    <source>
        <dbReference type="EMBL" id="KAK1749402.1"/>
    </source>
</evidence>
<dbReference type="SUPFAM" id="SSF54427">
    <property type="entry name" value="NTF2-like"/>
    <property type="match status" value="1"/>
</dbReference>
<dbReference type="EMBL" id="MU839859">
    <property type="protein sequence ID" value="KAK1749402.1"/>
    <property type="molecule type" value="Genomic_DNA"/>
</dbReference>
<reference evidence="1" key="1">
    <citation type="submission" date="2023-06" db="EMBL/GenBank/DDBJ databases">
        <title>Genome-scale phylogeny and comparative genomics of the fungal order Sordariales.</title>
        <authorList>
            <consortium name="Lawrence Berkeley National Laboratory"/>
            <person name="Hensen N."/>
            <person name="Bonometti L."/>
            <person name="Westerberg I."/>
            <person name="Brannstrom I.O."/>
            <person name="Guillou S."/>
            <person name="Cros-Aarteil S."/>
            <person name="Calhoun S."/>
            <person name="Haridas S."/>
            <person name="Kuo A."/>
            <person name="Mondo S."/>
            <person name="Pangilinan J."/>
            <person name="Riley R."/>
            <person name="Labutti K."/>
            <person name="Andreopoulos B."/>
            <person name="Lipzen A."/>
            <person name="Chen C."/>
            <person name="Yanf M."/>
            <person name="Daum C."/>
            <person name="Ng V."/>
            <person name="Clum A."/>
            <person name="Steindorff A."/>
            <person name="Ohm R."/>
            <person name="Martin F."/>
            <person name="Silar P."/>
            <person name="Natvig D."/>
            <person name="Lalanne C."/>
            <person name="Gautier V."/>
            <person name="Ament-Velasquez S.L."/>
            <person name="Kruys A."/>
            <person name="Hutchinson M.I."/>
            <person name="Powell A.J."/>
            <person name="Barry K."/>
            <person name="Miller A.N."/>
            <person name="Grigoriev I.V."/>
            <person name="Debuchy R."/>
            <person name="Gladieux P."/>
            <person name="Thoren M.H."/>
            <person name="Johannesson H."/>
        </authorList>
    </citation>
    <scope>NUCLEOTIDE SEQUENCE</scope>
    <source>
        <strain evidence="1">PSN4</strain>
    </source>
</reference>
<accession>A0AAJ0B0M5</accession>
<proteinExistence type="predicted"/>
<dbReference type="AlphaFoldDB" id="A0AAJ0B0M5"/>
<protein>
    <recommendedName>
        <fullName evidence="3">SnoaL-like domain-containing protein</fullName>
    </recommendedName>
</protein>
<comment type="caution">
    <text evidence="1">The sequence shown here is derived from an EMBL/GenBank/DDBJ whole genome shotgun (WGS) entry which is preliminary data.</text>
</comment>
<organism evidence="1 2">
    <name type="scientific">Echria macrotheca</name>
    <dbReference type="NCBI Taxonomy" id="438768"/>
    <lineage>
        <taxon>Eukaryota</taxon>
        <taxon>Fungi</taxon>
        <taxon>Dikarya</taxon>
        <taxon>Ascomycota</taxon>
        <taxon>Pezizomycotina</taxon>
        <taxon>Sordariomycetes</taxon>
        <taxon>Sordariomycetidae</taxon>
        <taxon>Sordariales</taxon>
        <taxon>Schizotheciaceae</taxon>
        <taxon>Echria</taxon>
    </lineage>
</organism>
<dbReference type="Proteomes" id="UP001239445">
    <property type="component" value="Unassembled WGS sequence"/>
</dbReference>
<evidence type="ECO:0008006" key="3">
    <source>
        <dbReference type="Google" id="ProtNLM"/>
    </source>
</evidence>
<keyword evidence="2" id="KW-1185">Reference proteome</keyword>
<evidence type="ECO:0000313" key="2">
    <source>
        <dbReference type="Proteomes" id="UP001239445"/>
    </source>
</evidence>